<dbReference type="SUPFAM" id="SSF90112">
    <property type="entry name" value="Neurotransmitter-gated ion-channel transmembrane pore"/>
    <property type="match status" value="1"/>
</dbReference>
<dbReference type="Gene3D" id="2.70.170.10">
    <property type="entry name" value="Neurotransmitter-gated ion-channel ligand-binding domain"/>
    <property type="match status" value="1"/>
</dbReference>
<dbReference type="InterPro" id="IPR006202">
    <property type="entry name" value="Neur_chan_lig-bd"/>
</dbReference>
<accession>A0A8S3RVE1</accession>
<feature type="transmembrane region" description="Helical" evidence="5">
    <location>
        <begin position="208"/>
        <end position="226"/>
    </location>
</feature>
<sequence length="372" mass="42087">MNAAASCSLNFILLDLFEPLTSYNVSDAKNLHDKLFNESSYNKLFRPDNQVTVYARYNLQYLNSVALENFGAERTIRISSAGVLRWEPVAVLSTSCAMIVAYFPFDKQECSIELASFAIPSNAVNLIFASKPVHLGLHDANGDWEVLNTNYRSLKIYEGEVYFSILKFELVIKRLPGHYLLIVILPTILTAVLTFVTFFLPLKSGTRIGYIVTVVLALVVLLTLFADTIPSAARYPSILVAIFTVTLGMAFLLIIITIFVMRLYNKPKNYSAPKFMHSMVRKIRKLKSKLKLKFKCRARRINHLKEQPIEDGRPTDEIRSGEESLPLKPYSNQEIAEFFDNFLFVVFTVLYILILASAPVVATIWSNNSKAN</sequence>
<dbReference type="InterPro" id="IPR036719">
    <property type="entry name" value="Neuro-gated_channel_TM_sf"/>
</dbReference>
<evidence type="ECO:0000256" key="2">
    <source>
        <dbReference type="ARBA" id="ARBA00022692"/>
    </source>
</evidence>
<evidence type="ECO:0000256" key="5">
    <source>
        <dbReference type="SAM" id="Phobius"/>
    </source>
</evidence>
<dbReference type="GO" id="GO:0005230">
    <property type="term" value="F:extracellular ligand-gated monoatomic ion channel activity"/>
    <property type="evidence" value="ECO:0007669"/>
    <property type="project" value="InterPro"/>
</dbReference>
<reference evidence="9" key="1">
    <citation type="submission" date="2021-03" db="EMBL/GenBank/DDBJ databases">
        <authorList>
            <person name="Bekaert M."/>
        </authorList>
    </citation>
    <scope>NUCLEOTIDE SEQUENCE</scope>
</reference>
<keyword evidence="6" id="KW-0732">Signal</keyword>
<keyword evidence="2 5" id="KW-0812">Transmembrane</keyword>
<dbReference type="InterPro" id="IPR038050">
    <property type="entry name" value="Neuro_actylchol_rec"/>
</dbReference>
<evidence type="ECO:0000256" key="4">
    <source>
        <dbReference type="ARBA" id="ARBA00023136"/>
    </source>
</evidence>
<dbReference type="AlphaFoldDB" id="A0A8S3RVE1"/>
<dbReference type="InterPro" id="IPR006029">
    <property type="entry name" value="Neurotrans-gated_channel_TM"/>
</dbReference>
<feature type="transmembrane region" description="Helical" evidence="5">
    <location>
        <begin position="342"/>
        <end position="365"/>
    </location>
</feature>
<comment type="caution">
    <text evidence="9">The sequence shown here is derived from an EMBL/GenBank/DDBJ whole genome shotgun (WGS) entry which is preliminary data.</text>
</comment>
<dbReference type="InterPro" id="IPR036734">
    <property type="entry name" value="Neur_chan_lig-bd_sf"/>
</dbReference>
<name>A0A8S3RVE1_MYTED</name>
<dbReference type="PROSITE" id="PS00236">
    <property type="entry name" value="NEUROTR_ION_CHANNEL"/>
    <property type="match status" value="1"/>
</dbReference>
<feature type="transmembrane region" description="Helical" evidence="5">
    <location>
        <begin position="238"/>
        <end position="264"/>
    </location>
</feature>
<evidence type="ECO:0000313" key="9">
    <source>
        <dbReference type="EMBL" id="CAG2208753.1"/>
    </source>
</evidence>
<feature type="signal peptide" evidence="6">
    <location>
        <begin position="1"/>
        <end position="22"/>
    </location>
</feature>
<evidence type="ECO:0000259" key="8">
    <source>
        <dbReference type="Pfam" id="PF02932"/>
    </source>
</evidence>
<feature type="transmembrane region" description="Helical" evidence="5">
    <location>
        <begin position="179"/>
        <end position="202"/>
    </location>
</feature>
<keyword evidence="3 5" id="KW-1133">Transmembrane helix</keyword>
<dbReference type="InterPro" id="IPR006201">
    <property type="entry name" value="Neur_channel"/>
</dbReference>
<dbReference type="SUPFAM" id="SSF63712">
    <property type="entry name" value="Nicotinic receptor ligand binding domain-like"/>
    <property type="match status" value="1"/>
</dbReference>
<keyword evidence="4 5" id="KW-0472">Membrane</keyword>
<keyword evidence="10" id="KW-1185">Reference proteome</keyword>
<dbReference type="Pfam" id="PF02932">
    <property type="entry name" value="Neur_chan_memb"/>
    <property type="match status" value="1"/>
</dbReference>
<comment type="subcellular location">
    <subcellularLocation>
        <location evidence="1">Membrane</location>
        <topology evidence="1">Multi-pass membrane protein</topology>
    </subcellularLocation>
</comment>
<organism evidence="9 10">
    <name type="scientific">Mytilus edulis</name>
    <name type="common">Blue mussel</name>
    <dbReference type="NCBI Taxonomy" id="6550"/>
    <lineage>
        <taxon>Eukaryota</taxon>
        <taxon>Metazoa</taxon>
        <taxon>Spiralia</taxon>
        <taxon>Lophotrochozoa</taxon>
        <taxon>Mollusca</taxon>
        <taxon>Bivalvia</taxon>
        <taxon>Autobranchia</taxon>
        <taxon>Pteriomorphia</taxon>
        <taxon>Mytilida</taxon>
        <taxon>Mytiloidea</taxon>
        <taxon>Mytilidae</taxon>
        <taxon>Mytilinae</taxon>
        <taxon>Mytilus</taxon>
    </lineage>
</organism>
<dbReference type="PANTHER" id="PTHR18945">
    <property type="entry name" value="NEUROTRANSMITTER GATED ION CHANNEL"/>
    <property type="match status" value="1"/>
</dbReference>
<dbReference type="GO" id="GO:0016020">
    <property type="term" value="C:membrane"/>
    <property type="evidence" value="ECO:0007669"/>
    <property type="project" value="UniProtKB-SubCell"/>
</dbReference>
<gene>
    <name evidence="9" type="ORF">MEDL_22932</name>
</gene>
<evidence type="ECO:0000256" key="1">
    <source>
        <dbReference type="ARBA" id="ARBA00004141"/>
    </source>
</evidence>
<dbReference type="Pfam" id="PF02931">
    <property type="entry name" value="Neur_chan_LBD"/>
    <property type="match status" value="1"/>
</dbReference>
<protein>
    <submittedName>
        <fullName evidence="9">Uncharacterized protein</fullName>
    </submittedName>
</protein>
<feature type="chain" id="PRO_5035722138" evidence="6">
    <location>
        <begin position="23"/>
        <end position="372"/>
    </location>
</feature>
<dbReference type="EMBL" id="CAJPWZ010001120">
    <property type="protein sequence ID" value="CAG2208753.1"/>
    <property type="molecule type" value="Genomic_DNA"/>
</dbReference>
<dbReference type="GO" id="GO:0004888">
    <property type="term" value="F:transmembrane signaling receptor activity"/>
    <property type="evidence" value="ECO:0007669"/>
    <property type="project" value="InterPro"/>
</dbReference>
<evidence type="ECO:0000256" key="6">
    <source>
        <dbReference type="SAM" id="SignalP"/>
    </source>
</evidence>
<evidence type="ECO:0000256" key="3">
    <source>
        <dbReference type="ARBA" id="ARBA00022989"/>
    </source>
</evidence>
<dbReference type="Proteomes" id="UP000683360">
    <property type="component" value="Unassembled WGS sequence"/>
</dbReference>
<dbReference type="OrthoDB" id="6200682at2759"/>
<proteinExistence type="predicted"/>
<feature type="domain" description="Neurotransmitter-gated ion-channel ligand-binding" evidence="7">
    <location>
        <begin position="74"/>
        <end position="175"/>
    </location>
</feature>
<evidence type="ECO:0000259" key="7">
    <source>
        <dbReference type="Pfam" id="PF02931"/>
    </source>
</evidence>
<feature type="domain" description="Neurotransmitter-gated ion-channel transmembrane" evidence="8">
    <location>
        <begin position="183"/>
        <end position="282"/>
    </location>
</feature>
<dbReference type="InterPro" id="IPR018000">
    <property type="entry name" value="Neurotransmitter_ion_chnl_CS"/>
</dbReference>
<evidence type="ECO:0000313" key="10">
    <source>
        <dbReference type="Proteomes" id="UP000683360"/>
    </source>
</evidence>
<dbReference type="Gene3D" id="1.20.58.390">
    <property type="entry name" value="Neurotransmitter-gated ion-channel transmembrane domain"/>
    <property type="match status" value="1"/>
</dbReference>